<comment type="caution">
    <text evidence="7">The sequence shown here is derived from an EMBL/GenBank/DDBJ whole genome shotgun (WGS) entry which is preliminary data.</text>
</comment>
<feature type="transmembrane region" description="Helical" evidence="6">
    <location>
        <begin position="382"/>
        <end position="400"/>
    </location>
</feature>
<evidence type="ECO:0000256" key="5">
    <source>
        <dbReference type="ARBA" id="ARBA00023136"/>
    </source>
</evidence>
<dbReference type="GO" id="GO:0015297">
    <property type="term" value="F:antiporter activity"/>
    <property type="evidence" value="ECO:0007669"/>
    <property type="project" value="InterPro"/>
</dbReference>
<dbReference type="GO" id="GO:0042910">
    <property type="term" value="F:xenobiotic transmembrane transporter activity"/>
    <property type="evidence" value="ECO:0007669"/>
    <property type="project" value="InterPro"/>
</dbReference>
<dbReference type="CDD" id="cd13136">
    <property type="entry name" value="MATE_DinF_like"/>
    <property type="match status" value="1"/>
</dbReference>
<protein>
    <submittedName>
        <fullName evidence="7">MATE family efflux transporter</fullName>
    </submittedName>
</protein>
<evidence type="ECO:0000256" key="2">
    <source>
        <dbReference type="ARBA" id="ARBA00010199"/>
    </source>
</evidence>
<dbReference type="RefSeq" id="WP_207256957.1">
    <property type="nucleotide sequence ID" value="NZ_JAFMPP010000004.1"/>
</dbReference>
<sequence length="437" mass="45462">MTVTHRRVFAITLPMTLAYLTTPLLGMTDIAVVGRIGDAETLGGLVVGALIFDFVFAVCNFLRAGTTGLTAQALGAGDTRKIEAVFLRAALLALVIGGLLILAEPLVMMLGLAAIAPGPTVGEAAATYVFVRMFSAPFALANYAILGSVLGRGRSRLALGLQIIVNGTNIVLSIVFGLMLQGGIAGVALGTVCGEAAGCLAGLMVLARGLSGARCPTLTEILDRTGFLQMLGVNRDIMIRSFCLLAGFALFTRLGAGFGPVTLAANGLLMTIFMTGSYFLDGLATAAEQLAGQALGARRRSAFDQTVRLTSGWGLVVGLLVGLTTLFGGTILIDLLTTDLQVRMEARRFLPFAAATPLVGALAFVMDGLFIGATWSGAMRDMMILSLAVFILAGYGLTPLAGNQGLWLAFEIFLALRGGALAAMLPRQRDRAFTGST</sequence>
<feature type="transmembrane region" description="Helical" evidence="6">
    <location>
        <begin position="125"/>
        <end position="145"/>
    </location>
</feature>
<evidence type="ECO:0000313" key="8">
    <source>
        <dbReference type="Proteomes" id="UP000664122"/>
    </source>
</evidence>
<proteinExistence type="inferred from homology"/>
<evidence type="ECO:0000256" key="1">
    <source>
        <dbReference type="ARBA" id="ARBA00004141"/>
    </source>
</evidence>
<feature type="transmembrane region" description="Helical" evidence="6">
    <location>
        <begin position="157"/>
        <end position="178"/>
    </location>
</feature>
<dbReference type="AlphaFoldDB" id="A0A939FUI0"/>
<evidence type="ECO:0000256" key="3">
    <source>
        <dbReference type="ARBA" id="ARBA00022692"/>
    </source>
</evidence>
<dbReference type="Proteomes" id="UP000664122">
    <property type="component" value="Unassembled WGS sequence"/>
</dbReference>
<organism evidence="7 8">
    <name type="scientific">Jiella flava</name>
    <dbReference type="NCBI Taxonomy" id="2816857"/>
    <lineage>
        <taxon>Bacteria</taxon>
        <taxon>Pseudomonadati</taxon>
        <taxon>Pseudomonadota</taxon>
        <taxon>Alphaproteobacteria</taxon>
        <taxon>Hyphomicrobiales</taxon>
        <taxon>Aurantimonadaceae</taxon>
        <taxon>Jiella</taxon>
    </lineage>
</organism>
<dbReference type="NCBIfam" id="TIGR00797">
    <property type="entry name" value="matE"/>
    <property type="match status" value="1"/>
</dbReference>
<dbReference type="InterPro" id="IPR002528">
    <property type="entry name" value="MATE_fam"/>
</dbReference>
<keyword evidence="3 6" id="KW-0812">Transmembrane</keyword>
<feature type="transmembrane region" description="Helical" evidence="6">
    <location>
        <begin position="237"/>
        <end position="256"/>
    </location>
</feature>
<feature type="transmembrane region" description="Helical" evidence="6">
    <location>
        <begin position="42"/>
        <end position="64"/>
    </location>
</feature>
<comment type="subcellular location">
    <subcellularLocation>
        <location evidence="1">Membrane</location>
        <topology evidence="1">Multi-pass membrane protein</topology>
    </subcellularLocation>
</comment>
<dbReference type="GO" id="GO:0005886">
    <property type="term" value="C:plasma membrane"/>
    <property type="evidence" value="ECO:0007669"/>
    <property type="project" value="TreeGrafter"/>
</dbReference>
<evidence type="ECO:0000313" key="7">
    <source>
        <dbReference type="EMBL" id="MBO0662183.1"/>
    </source>
</evidence>
<dbReference type="EMBL" id="JAFMPP010000004">
    <property type="protein sequence ID" value="MBO0662183.1"/>
    <property type="molecule type" value="Genomic_DNA"/>
</dbReference>
<dbReference type="PANTHER" id="PTHR42893:SF46">
    <property type="entry name" value="PROTEIN DETOXIFICATION 44, CHLOROPLASTIC"/>
    <property type="match status" value="1"/>
</dbReference>
<keyword evidence="8" id="KW-1185">Reference proteome</keyword>
<evidence type="ECO:0000256" key="4">
    <source>
        <dbReference type="ARBA" id="ARBA00022989"/>
    </source>
</evidence>
<comment type="similarity">
    <text evidence="2">Belongs to the multi antimicrobial extrusion (MATE) (TC 2.A.66.1) family.</text>
</comment>
<keyword evidence="5 6" id="KW-0472">Membrane</keyword>
<feature type="transmembrane region" description="Helical" evidence="6">
    <location>
        <begin position="184"/>
        <end position="206"/>
    </location>
</feature>
<dbReference type="InterPro" id="IPR044644">
    <property type="entry name" value="DinF-like"/>
</dbReference>
<accession>A0A939FUI0</accession>
<evidence type="ECO:0000256" key="6">
    <source>
        <dbReference type="SAM" id="Phobius"/>
    </source>
</evidence>
<feature type="transmembrane region" description="Helical" evidence="6">
    <location>
        <begin position="406"/>
        <end position="425"/>
    </location>
</feature>
<reference evidence="7" key="1">
    <citation type="submission" date="2021-03" db="EMBL/GenBank/DDBJ databases">
        <title>Whole genome sequence of Jiella sp. CQZ9-1.</title>
        <authorList>
            <person name="Tuo L."/>
        </authorList>
    </citation>
    <scope>NUCLEOTIDE SEQUENCE</scope>
    <source>
        <strain evidence="7">CQZ9-1</strain>
    </source>
</reference>
<gene>
    <name evidence="7" type="ORF">J1C48_06320</name>
</gene>
<feature type="transmembrane region" description="Helical" evidence="6">
    <location>
        <begin position="268"/>
        <end position="291"/>
    </location>
</feature>
<dbReference type="PANTHER" id="PTHR42893">
    <property type="entry name" value="PROTEIN DETOXIFICATION 44, CHLOROPLASTIC-RELATED"/>
    <property type="match status" value="1"/>
</dbReference>
<dbReference type="Pfam" id="PF01554">
    <property type="entry name" value="MatE"/>
    <property type="match status" value="2"/>
</dbReference>
<keyword evidence="4 6" id="KW-1133">Transmembrane helix</keyword>
<feature type="transmembrane region" description="Helical" evidence="6">
    <location>
        <begin position="312"/>
        <end position="337"/>
    </location>
</feature>
<name>A0A939FUI0_9HYPH</name>
<feature type="transmembrane region" description="Helical" evidence="6">
    <location>
        <begin position="349"/>
        <end position="370"/>
    </location>
</feature>
<feature type="transmembrane region" description="Helical" evidence="6">
    <location>
        <begin position="85"/>
        <end position="113"/>
    </location>
</feature>